<dbReference type="CDD" id="cd03241">
    <property type="entry name" value="ABC_RecN"/>
    <property type="match status" value="2"/>
</dbReference>
<keyword evidence="5 9" id="KW-0227">DNA damage</keyword>
<evidence type="ECO:0000256" key="8">
    <source>
        <dbReference type="ARBA" id="ARBA00033408"/>
    </source>
</evidence>
<dbReference type="InterPro" id="IPR027417">
    <property type="entry name" value="P-loop_NTPase"/>
</dbReference>
<dbReference type="PANTHER" id="PTHR11059:SF0">
    <property type="entry name" value="DNA REPAIR PROTEIN RECN"/>
    <property type="match status" value="1"/>
</dbReference>
<accession>A0A9J6ZVE8</accession>
<dbReference type="GO" id="GO:0006281">
    <property type="term" value="P:DNA repair"/>
    <property type="evidence" value="ECO:0007669"/>
    <property type="project" value="UniProtKB-KW"/>
</dbReference>
<evidence type="ECO:0000256" key="7">
    <source>
        <dbReference type="ARBA" id="ARBA00023204"/>
    </source>
</evidence>
<evidence type="ECO:0000256" key="5">
    <source>
        <dbReference type="ARBA" id="ARBA00022763"/>
    </source>
</evidence>
<keyword evidence="6" id="KW-0067">ATP-binding</keyword>
<dbReference type="SUPFAM" id="SSF52540">
    <property type="entry name" value="P-loop containing nucleoside triphosphate hydrolases"/>
    <property type="match status" value="1"/>
</dbReference>
<feature type="domain" description="RecF/RecN/SMC N-terminal" evidence="11">
    <location>
        <begin position="14"/>
        <end position="513"/>
    </location>
</feature>
<dbReference type="KEGG" id="eps:L0Y14_11240"/>
<proteinExistence type="inferred from homology"/>
<keyword evidence="10" id="KW-0175">Coiled coil</keyword>
<name>A0A9J6ZVE8_9GAMM</name>
<dbReference type="Pfam" id="PF02463">
    <property type="entry name" value="SMC_N"/>
    <property type="match status" value="1"/>
</dbReference>
<dbReference type="Proteomes" id="UP001056649">
    <property type="component" value="Chromosome"/>
</dbReference>
<dbReference type="NCBIfam" id="TIGR00634">
    <property type="entry name" value="recN"/>
    <property type="match status" value="1"/>
</dbReference>
<dbReference type="EMBL" id="CP090569">
    <property type="protein sequence ID" value="USF86709.1"/>
    <property type="molecule type" value="Genomic_DNA"/>
</dbReference>
<dbReference type="Gene3D" id="3.40.50.300">
    <property type="entry name" value="P-loop containing nucleotide triphosphate hydrolases"/>
    <property type="match status" value="2"/>
</dbReference>
<evidence type="ECO:0000256" key="3">
    <source>
        <dbReference type="ARBA" id="ARBA00021315"/>
    </source>
</evidence>
<keyword evidence="7 9" id="KW-0234">DNA repair</keyword>
<evidence type="ECO:0000313" key="12">
    <source>
        <dbReference type="EMBL" id="USF86709.1"/>
    </source>
</evidence>
<keyword evidence="13" id="KW-1185">Reference proteome</keyword>
<dbReference type="FunFam" id="3.40.50.300:FF:000356">
    <property type="entry name" value="DNA repair protein RecN"/>
    <property type="match status" value="1"/>
</dbReference>
<evidence type="ECO:0000256" key="4">
    <source>
        <dbReference type="ARBA" id="ARBA00022741"/>
    </source>
</evidence>
<dbReference type="PIRSF" id="PIRSF003128">
    <property type="entry name" value="RecN"/>
    <property type="match status" value="1"/>
</dbReference>
<evidence type="ECO:0000256" key="6">
    <source>
        <dbReference type="ARBA" id="ARBA00022840"/>
    </source>
</evidence>
<evidence type="ECO:0000313" key="13">
    <source>
        <dbReference type="Proteomes" id="UP001056649"/>
    </source>
</evidence>
<evidence type="ECO:0000256" key="1">
    <source>
        <dbReference type="ARBA" id="ARBA00003618"/>
    </source>
</evidence>
<dbReference type="GO" id="GO:0043590">
    <property type="term" value="C:bacterial nucleoid"/>
    <property type="evidence" value="ECO:0007669"/>
    <property type="project" value="TreeGrafter"/>
</dbReference>
<dbReference type="GO" id="GO:0009432">
    <property type="term" value="P:SOS response"/>
    <property type="evidence" value="ECO:0007669"/>
    <property type="project" value="TreeGrafter"/>
</dbReference>
<dbReference type="NCBIfam" id="NF008121">
    <property type="entry name" value="PRK10869.1"/>
    <property type="match status" value="1"/>
</dbReference>
<dbReference type="FunFam" id="3.40.50.300:FF:000319">
    <property type="entry name" value="DNA repair protein RecN"/>
    <property type="match status" value="1"/>
</dbReference>
<gene>
    <name evidence="12" type="primary">recN</name>
    <name evidence="12" type="ORF">L0Y14_11240</name>
</gene>
<dbReference type="RefSeq" id="WP_006473937.1">
    <property type="nucleotide sequence ID" value="NZ_CP090569.1"/>
</dbReference>
<organism evidence="12 13">
    <name type="scientific">Candidatus Endoriftia persephonae</name>
    <dbReference type="NCBI Taxonomy" id="393765"/>
    <lineage>
        <taxon>Bacteria</taxon>
        <taxon>Pseudomonadati</taxon>
        <taxon>Pseudomonadota</taxon>
        <taxon>Gammaproteobacteria</taxon>
        <taxon>Chromatiales</taxon>
        <taxon>Sedimenticolaceae</taxon>
        <taxon>Candidatus Endoriftia</taxon>
    </lineage>
</organism>
<reference evidence="12" key="1">
    <citation type="journal article" date="2022" name="Mol. Ecol. Resour.">
        <title>The complete and closed genome of the facultative generalist Candidatus Endoriftia persephone from deep-sea hydrothermal vents.</title>
        <authorList>
            <person name="de Oliveira A.L."/>
            <person name="Srivastava A."/>
            <person name="Espada-Hinojosa S."/>
            <person name="Bright M."/>
        </authorList>
    </citation>
    <scope>NUCLEOTIDE SEQUENCE</scope>
    <source>
        <strain evidence="12">Tica-EPR-9o50.N</strain>
    </source>
</reference>
<comment type="function">
    <text evidence="1 9">May be involved in recombinational repair of damaged DNA.</text>
</comment>
<dbReference type="GO" id="GO:0006310">
    <property type="term" value="P:DNA recombination"/>
    <property type="evidence" value="ECO:0007669"/>
    <property type="project" value="InterPro"/>
</dbReference>
<comment type="similarity">
    <text evidence="2 9">Belongs to the RecN family.</text>
</comment>
<evidence type="ECO:0000256" key="2">
    <source>
        <dbReference type="ARBA" id="ARBA00009441"/>
    </source>
</evidence>
<evidence type="ECO:0000259" key="11">
    <source>
        <dbReference type="Pfam" id="PF02463"/>
    </source>
</evidence>
<feature type="coiled-coil region" evidence="10">
    <location>
        <begin position="325"/>
        <end position="362"/>
    </location>
</feature>
<evidence type="ECO:0000256" key="9">
    <source>
        <dbReference type="PIRNR" id="PIRNR003128"/>
    </source>
</evidence>
<protein>
    <recommendedName>
        <fullName evidence="3 9">DNA repair protein RecN</fullName>
    </recommendedName>
    <alternativeName>
        <fullName evidence="8 9">Recombination protein N</fullName>
    </alternativeName>
</protein>
<evidence type="ECO:0000256" key="10">
    <source>
        <dbReference type="SAM" id="Coils"/>
    </source>
</evidence>
<dbReference type="AlphaFoldDB" id="A0A9J6ZVE8"/>
<keyword evidence="4" id="KW-0547">Nucleotide-binding</keyword>
<dbReference type="GO" id="GO:0005524">
    <property type="term" value="F:ATP binding"/>
    <property type="evidence" value="ECO:0007669"/>
    <property type="project" value="UniProtKB-KW"/>
</dbReference>
<dbReference type="InterPro" id="IPR003395">
    <property type="entry name" value="RecF/RecN/SMC_N"/>
</dbReference>
<dbReference type="PANTHER" id="PTHR11059">
    <property type="entry name" value="DNA REPAIR PROTEIN RECN"/>
    <property type="match status" value="1"/>
</dbReference>
<dbReference type="InterPro" id="IPR004604">
    <property type="entry name" value="DNA_recomb/repair_RecN"/>
</dbReference>
<sequence>MLIQIHIKDLAIVSSLELQLQPGLTAMTGETGAGKSILIDALGMALGERSDAGMVRAGCERAEVSALFDISQLPQVHSWLQEQSLEDGDDCLVRRVVSAEGRSRAYINGHPSPLSQLRSLGGLLVEIHGQHAHQLLLQNNHQRTLLDGYGQHQEESLQVAAHFNSYRKLRDELAKRKSEESERSSRLDLLRFQSAELEALALSNDELELLQQDHNRLANLERLRNSCGTILTQLDETEPSVRSQLARFADELAELSGLDANLIDAAETIASALIQVDEGVTALRGYLDDLDLDPDSLQQVEQRLGAIHDTARKYRVRPEALVERQQSIQQELQTTENAGEALEQLEQQVREQRERYFEAAYRLSKKRRQSGKRLAAEISQAMRQLGMTGGRFDVELAPLEADDAGASGLERVEFMVSANPGMPLAPLNKVASGGELSRISLAIQVATSSCTETPTLVFDEVDVGIGGGVAEIVGQMLRRLGSSLQILCVTHLPQVASQANQHLQVRKQSDRKSTRTDITPLNLNQRIQEIARMLGGVEITPQTLAHAEEMVRQASEAETGIVIGAAE</sequence>